<dbReference type="OrthoDB" id="3969954at2759"/>
<accession>A0A1L0CMR4</accession>
<dbReference type="AlphaFoldDB" id="A0A1L0CMR4"/>
<evidence type="ECO:0000313" key="2">
    <source>
        <dbReference type="Proteomes" id="UP000183365"/>
    </source>
</evidence>
<keyword evidence="2" id="KW-1185">Reference proteome</keyword>
<gene>
    <name evidence="1" type="ORF">HGUI_02325</name>
</gene>
<proteinExistence type="predicted"/>
<name>A0A1L0CMR4_9ASCO</name>
<dbReference type="EMBL" id="FQNF01000040">
    <property type="protein sequence ID" value="SGZ40125.1"/>
    <property type="molecule type" value="Genomic_DNA"/>
</dbReference>
<sequence length="137" mass="15734">MTFVDVNTVSRKDIDSLNKPVITTSSKAEVQLVDCSIKQFLQFQCKAQYTTQTVDKDTGDLKTIKSKIELVPNSHLDYVCFPFVRLFKDCKEVVEISGIKVYKDKRVEITSVDTNDDVVIKYALEEPISIIKYHDYE</sequence>
<dbReference type="Pfam" id="PF11093">
    <property type="entry name" value="Mitochondr_Som1"/>
    <property type="match status" value="1"/>
</dbReference>
<organism evidence="1 2">
    <name type="scientific">Hanseniaspora guilliermondii</name>
    <dbReference type="NCBI Taxonomy" id="56406"/>
    <lineage>
        <taxon>Eukaryota</taxon>
        <taxon>Fungi</taxon>
        <taxon>Dikarya</taxon>
        <taxon>Ascomycota</taxon>
        <taxon>Saccharomycotina</taxon>
        <taxon>Saccharomycetes</taxon>
        <taxon>Saccharomycodales</taxon>
        <taxon>Saccharomycodaceae</taxon>
        <taxon>Hanseniaspora</taxon>
    </lineage>
</organism>
<dbReference type="Proteomes" id="UP000183365">
    <property type="component" value="Unassembled WGS sequence"/>
</dbReference>
<evidence type="ECO:0000313" key="1">
    <source>
        <dbReference type="EMBL" id="SGZ40125.1"/>
    </source>
</evidence>
<dbReference type="InterPro" id="IPR024645">
    <property type="entry name" value="Mitochondr_Som1"/>
</dbReference>
<dbReference type="VEuPathDB" id="FungiDB:HGUI_02325"/>
<protein>
    <submittedName>
        <fullName evidence="1">Uncharacterized protein</fullName>
    </submittedName>
</protein>
<reference evidence="2" key="1">
    <citation type="submission" date="2016-11" db="EMBL/GenBank/DDBJ databases">
        <authorList>
            <person name="Guldener U."/>
        </authorList>
    </citation>
    <scope>NUCLEOTIDE SEQUENCE [LARGE SCALE GENOMIC DNA]</scope>
</reference>
<dbReference type="GO" id="GO:0042720">
    <property type="term" value="C:mitochondrial inner membrane peptidase complex"/>
    <property type="evidence" value="ECO:0007669"/>
    <property type="project" value="InterPro"/>
</dbReference>